<sequence>MPNASELRADVWDKTIDRSTPSDPSLVASSYEKQQQQQQQQEVQQLQVSGSPGNAAMEALRRYRPAVKGATPTAPPDDPTAGGRHERAMMAALLINMSAGTTLGFASVSMPHIELEPWYGLQRAVPENQWAADVLLLGATAGALLSGLLLHLLGHRRTLLLAAFGLINAWISIVVSNSVTMLFIGRVTCGVWLGVSTNSVSLYIIDVAPPAKRTFFGGLAEVALSMGMLAAYVLGGLDWQITAVLFTLSPVPVFVMQSYIVESPRWFVTKGRYRDSNTAMVRLYGDDVPTDFRYSRTGDDSNVSTMGRQKSARMLSVCFLLSLLRNLSWTQLVLLRAVQVVGPLVDAMLPQESACMVLAMHVSCATMFAALTRCIGRRQLLIVSTVLVAAALSVLRPFDHVVFSLWSPAHASSTRWDALGSVCMLVLAYSVGLCHVPPLVISELLPLKKWRYLCASILWVWRWLITFVMVHFDVVLLGAGEYKSLSLAFGLALLLVAAAAIPFVPETEGRTLATIHRDE</sequence>
<comment type="caution">
    <text evidence="1">The sequence shown here is derived from an EMBL/GenBank/DDBJ whole genome shotgun (WGS) entry which is preliminary data.</text>
</comment>
<gene>
    <name evidence="1" type="ORF">HPB50_014075</name>
</gene>
<evidence type="ECO:0000313" key="2">
    <source>
        <dbReference type="Proteomes" id="UP000821845"/>
    </source>
</evidence>
<accession>A0ACB7S6B2</accession>
<dbReference type="EMBL" id="CM023485">
    <property type="protein sequence ID" value="KAH6930481.1"/>
    <property type="molecule type" value="Genomic_DNA"/>
</dbReference>
<reference evidence="1" key="1">
    <citation type="submission" date="2020-05" db="EMBL/GenBank/DDBJ databases">
        <title>Large-scale comparative analyses of tick genomes elucidate their genetic diversity and vector capacities.</title>
        <authorList>
            <person name="Jia N."/>
            <person name="Wang J."/>
            <person name="Shi W."/>
            <person name="Du L."/>
            <person name="Sun Y."/>
            <person name="Zhan W."/>
            <person name="Jiang J."/>
            <person name="Wang Q."/>
            <person name="Zhang B."/>
            <person name="Ji P."/>
            <person name="Sakyi L.B."/>
            <person name="Cui X."/>
            <person name="Yuan T."/>
            <person name="Jiang B."/>
            <person name="Yang W."/>
            <person name="Lam T.T.-Y."/>
            <person name="Chang Q."/>
            <person name="Ding S."/>
            <person name="Wang X."/>
            <person name="Zhu J."/>
            <person name="Ruan X."/>
            <person name="Zhao L."/>
            <person name="Wei J."/>
            <person name="Que T."/>
            <person name="Du C."/>
            <person name="Cheng J."/>
            <person name="Dai P."/>
            <person name="Han X."/>
            <person name="Huang E."/>
            <person name="Gao Y."/>
            <person name="Liu J."/>
            <person name="Shao H."/>
            <person name="Ye R."/>
            <person name="Li L."/>
            <person name="Wei W."/>
            <person name="Wang X."/>
            <person name="Wang C."/>
            <person name="Yang T."/>
            <person name="Huo Q."/>
            <person name="Li W."/>
            <person name="Guo W."/>
            <person name="Chen H."/>
            <person name="Zhou L."/>
            <person name="Ni X."/>
            <person name="Tian J."/>
            <person name="Zhou Y."/>
            <person name="Sheng Y."/>
            <person name="Liu T."/>
            <person name="Pan Y."/>
            <person name="Xia L."/>
            <person name="Li J."/>
            <person name="Zhao F."/>
            <person name="Cao W."/>
        </authorList>
    </citation>
    <scope>NUCLEOTIDE SEQUENCE</scope>
    <source>
        <strain evidence="1">Hyas-2018</strain>
    </source>
</reference>
<name>A0ACB7S6B2_HYAAI</name>
<protein>
    <submittedName>
        <fullName evidence="1">Uncharacterized protein</fullName>
    </submittedName>
</protein>
<keyword evidence="2" id="KW-1185">Reference proteome</keyword>
<organism evidence="1 2">
    <name type="scientific">Hyalomma asiaticum</name>
    <name type="common">Tick</name>
    <dbReference type="NCBI Taxonomy" id="266040"/>
    <lineage>
        <taxon>Eukaryota</taxon>
        <taxon>Metazoa</taxon>
        <taxon>Ecdysozoa</taxon>
        <taxon>Arthropoda</taxon>
        <taxon>Chelicerata</taxon>
        <taxon>Arachnida</taxon>
        <taxon>Acari</taxon>
        <taxon>Parasitiformes</taxon>
        <taxon>Ixodida</taxon>
        <taxon>Ixodoidea</taxon>
        <taxon>Ixodidae</taxon>
        <taxon>Hyalomminae</taxon>
        <taxon>Hyalomma</taxon>
    </lineage>
</organism>
<dbReference type="Proteomes" id="UP000821845">
    <property type="component" value="Chromosome 5"/>
</dbReference>
<proteinExistence type="predicted"/>
<evidence type="ECO:0000313" key="1">
    <source>
        <dbReference type="EMBL" id="KAH6930481.1"/>
    </source>
</evidence>